<feature type="domain" description="Cyclic-phosphate processing Receiver" evidence="1">
    <location>
        <begin position="1"/>
        <end position="89"/>
    </location>
</feature>
<evidence type="ECO:0000259" key="1">
    <source>
        <dbReference type="Pfam" id="PF20274"/>
    </source>
</evidence>
<accession>A0ABT6M5B6</accession>
<organism evidence="2 3">
    <name type="scientific">Prescottella agglutinans</name>
    <dbReference type="NCBI Taxonomy" id="1644129"/>
    <lineage>
        <taxon>Bacteria</taxon>
        <taxon>Bacillati</taxon>
        <taxon>Actinomycetota</taxon>
        <taxon>Actinomycetes</taxon>
        <taxon>Mycobacteriales</taxon>
        <taxon>Nocardiaceae</taxon>
        <taxon>Prescottella</taxon>
    </lineage>
</organism>
<comment type="caution">
    <text evidence="2">The sequence shown here is derived from an EMBL/GenBank/DDBJ whole genome shotgun (WGS) entry which is preliminary data.</text>
</comment>
<reference evidence="2 3" key="1">
    <citation type="submission" date="2023-04" db="EMBL/GenBank/DDBJ databases">
        <title>Forest soil microbial communities from Buena Vista Peninsula, Colon Province, Panama.</title>
        <authorList>
            <person name="Bouskill N."/>
        </authorList>
    </citation>
    <scope>NUCLEOTIDE SEQUENCE [LARGE SCALE GENOMIC DNA]</scope>
    <source>
        <strain evidence="2 3">CFH S0262</strain>
    </source>
</reference>
<proteinExistence type="predicted"/>
<dbReference type="Pfam" id="PF20274">
    <property type="entry name" value="cREC_REC"/>
    <property type="match status" value="1"/>
</dbReference>
<evidence type="ECO:0000313" key="3">
    <source>
        <dbReference type="Proteomes" id="UP001160334"/>
    </source>
</evidence>
<gene>
    <name evidence="2" type="ORF">M2280_000706</name>
</gene>
<protein>
    <recommendedName>
        <fullName evidence="1">Cyclic-phosphate processing Receiver domain-containing protein</fullName>
    </recommendedName>
</protein>
<dbReference type="RefSeq" id="WP_280758899.1">
    <property type="nucleotide sequence ID" value="NZ_JARXVC010000002.1"/>
</dbReference>
<dbReference type="InterPro" id="IPR046909">
    <property type="entry name" value="cREC_REC"/>
</dbReference>
<dbReference type="EMBL" id="JARXVC010000002">
    <property type="protein sequence ID" value="MDH6279497.1"/>
    <property type="molecule type" value="Genomic_DNA"/>
</dbReference>
<name>A0ABT6M5B6_9NOCA</name>
<keyword evidence="3" id="KW-1185">Reference proteome</keyword>
<dbReference type="Proteomes" id="UP001160334">
    <property type="component" value="Unassembled WGS sequence"/>
</dbReference>
<sequence>MRLFVDDERPAPDGWELAKTADHAIALLDFERFFACKLEQLSLDHDLGYTADTVMPVLYWMQEHNYWPDELYVHTANEDAEEVMLAFIRANTPAGTLRGWGCNFWGTGPDSQIQNWELARCACTDLQALHDRSFGEHMRCTECGTYYDTDGSRLS</sequence>
<evidence type="ECO:0000313" key="2">
    <source>
        <dbReference type="EMBL" id="MDH6279497.1"/>
    </source>
</evidence>